<comment type="caution">
    <text evidence="1">The sequence shown here is derived from an EMBL/GenBank/DDBJ whole genome shotgun (WGS) entry which is preliminary data.</text>
</comment>
<evidence type="ECO:0000313" key="3">
    <source>
        <dbReference type="Proteomes" id="UP001642409"/>
    </source>
</evidence>
<dbReference type="InterPro" id="IPR006594">
    <property type="entry name" value="LisH"/>
</dbReference>
<dbReference type="PROSITE" id="PS50896">
    <property type="entry name" value="LISH"/>
    <property type="match status" value="1"/>
</dbReference>
<dbReference type="EMBL" id="CATOUU010000871">
    <property type="protein sequence ID" value="CAI9956133.1"/>
    <property type="molecule type" value="Genomic_DNA"/>
</dbReference>
<keyword evidence="3" id="KW-1185">Reference proteome</keyword>
<reference evidence="2 3" key="2">
    <citation type="submission" date="2024-07" db="EMBL/GenBank/DDBJ databases">
        <authorList>
            <person name="Akdeniz Z."/>
        </authorList>
    </citation>
    <scope>NUCLEOTIDE SEQUENCE [LARGE SCALE GENOMIC DNA]</scope>
</reference>
<name>A0AA86QKU9_9EUKA</name>
<organism evidence="1">
    <name type="scientific">Hexamita inflata</name>
    <dbReference type="NCBI Taxonomy" id="28002"/>
    <lineage>
        <taxon>Eukaryota</taxon>
        <taxon>Metamonada</taxon>
        <taxon>Diplomonadida</taxon>
        <taxon>Hexamitidae</taxon>
        <taxon>Hexamitinae</taxon>
        <taxon>Hexamita</taxon>
    </lineage>
</organism>
<accession>A0AA86QKU9</accession>
<sequence length="320" mass="36349">MNELNIAIAQYLKQHNYSNALQQFLQDSGVDMSQPEAFDLTSLFSLIQQLQLQLQRYQIVNPLHPVSQALLRPTARPVERVRSVSHFVFYQSNGKLNVYSKIGKCYLECQSDIFEVVSSGDESFIVVVVKNMLEVRNTQLQVIRKLELMQNANRLQQCGNGQVLVQTGSDILHLDINTLQNQLLDFKGILYQNAILAQNQIYILDQINPSTSTHQIKFEQKPNTVFNNSHVFAQFNSVLKIYSQNGEFIKMMKTETNIQNATSDGDLILIVYENGLICCSNVNGTVVRKINVKKMILDSFICKEGLCLGCVDGVYWVDLE</sequence>
<proteinExistence type="predicted"/>
<gene>
    <name evidence="2" type="ORF">HINF_LOCUS24566</name>
    <name evidence="1" type="ORF">HINF_LOCUS43778</name>
</gene>
<protein>
    <submittedName>
        <fullName evidence="1">LIS1 homology motif</fullName>
    </submittedName>
    <submittedName>
        <fullName evidence="2">LIS1_homology motif</fullName>
    </submittedName>
</protein>
<reference evidence="1" key="1">
    <citation type="submission" date="2023-06" db="EMBL/GenBank/DDBJ databases">
        <authorList>
            <person name="Kurt Z."/>
        </authorList>
    </citation>
    <scope>NUCLEOTIDE SEQUENCE</scope>
</reference>
<dbReference type="EMBL" id="CAXDID020000072">
    <property type="protein sequence ID" value="CAL6015061.1"/>
    <property type="molecule type" value="Genomic_DNA"/>
</dbReference>
<dbReference type="AlphaFoldDB" id="A0AA86QKU9"/>
<evidence type="ECO:0000313" key="1">
    <source>
        <dbReference type="EMBL" id="CAI9956133.1"/>
    </source>
</evidence>
<dbReference type="Proteomes" id="UP001642409">
    <property type="component" value="Unassembled WGS sequence"/>
</dbReference>
<evidence type="ECO:0000313" key="2">
    <source>
        <dbReference type="EMBL" id="CAL6015061.1"/>
    </source>
</evidence>